<dbReference type="PANTHER" id="PTHR37423">
    <property type="entry name" value="SOLUBLE LYTIC MUREIN TRANSGLYCOSYLASE-RELATED"/>
    <property type="match status" value="1"/>
</dbReference>
<accession>A0A6J7F996</accession>
<keyword evidence="1" id="KW-0812">Transmembrane</keyword>
<keyword evidence="1" id="KW-1133">Transmembrane helix</keyword>
<evidence type="ECO:0000313" key="3">
    <source>
        <dbReference type="EMBL" id="CAB4889550.1"/>
    </source>
</evidence>
<dbReference type="Pfam" id="PF01464">
    <property type="entry name" value="SLT"/>
    <property type="match status" value="1"/>
</dbReference>
<proteinExistence type="predicted"/>
<dbReference type="AlphaFoldDB" id="A0A6J7F996"/>
<keyword evidence="1" id="KW-0472">Membrane</keyword>
<dbReference type="EMBL" id="CAFBMC010000007">
    <property type="protein sequence ID" value="CAB4889550.1"/>
    <property type="molecule type" value="Genomic_DNA"/>
</dbReference>
<organism evidence="3">
    <name type="scientific">freshwater metagenome</name>
    <dbReference type="NCBI Taxonomy" id="449393"/>
    <lineage>
        <taxon>unclassified sequences</taxon>
        <taxon>metagenomes</taxon>
        <taxon>ecological metagenomes</taxon>
    </lineage>
</organism>
<dbReference type="CDD" id="cd13399">
    <property type="entry name" value="Slt35-like"/>
    <property type="match status" value="1"/>
</dbReference>
<sequence length="185" mass="19734">MALVQASHRLRSLTVILIVVIGLIAAVTLAIDSAKNYGLIGPVQVPGQYRALVLSSAERCPAIPAEVLAAQLAAESSWDPLAQSGAGAQGIAQFMPAVWDQAGIDANGDGKINIWDPEDAIPSAAVFNCYNRKLVKTVSGNRLKNTLAAYNAGYGAVRRYDGVPPYPETQNYVQRVIQDAKNISW</sequence>
<evidence type="ECO:0000259" key="2">
    <source>
        <dbReference type="Pfam" id="PF01464"/>
    </source>
</evidence>
<evidence type="ECO:0000256" key="1">
    <source>
        <dbReference type="SAM" id="Phobius"/>
    </source>
</evidence>
<dbReference type="PANTHER" id="PTHR37423:SF2">
    <property type="entry name" value="MEMBRANE-BOUND LYTIC MUREIN TRANSGLYCOSYLASE C"/>
    <property type="match status" value="1"/>
</dbReference>
<gene>
    <name evidence="3" type="ORF">UFOPK3495_00240</name>
</gene>
<feature type="domain" description="Transglycosylase SLT" evidence="2">
    <location>
        <begin position="57"/>
        <end position="162"/>
    </location>
</feature>
<dbReference type="InterPro" id="IPR008258">
    <property type="entry name" value="Transglycosylase_SLT_dom_1"/>
</dbReference>
<feature type="transmembrane region" description="Helical" evidence="1">
    <location>
        <begin position="12"/>
        <end position="31"/>
    </location>
</feature>
<reference evidence="3" key="1">
    <citation type="submission" date="2020-05" db="EMBL/GenBank/DDBJ databases">
        <authorList>
            <person name="Chiriac C."/>
            <person name="Salcher M."/>
            <person name="Ghai R."/>
            <person name="Kavagutti S V."/>
        </authorList>
    </citation>
    <scope>NUCLEOTIDE SEQUENCE</scope>
</reference>
<dbReference type="Gene3D" id="1.10.530.10">
    <property type="match status" value="1"/>
</dbReference>
<protein>
    <submittedName>
        <fullName evidence="3">Unannotated protein</fullName>
    </submittedName>
</protein>
<dbReference type="SUPFAM" id="SSF53955">
    <property type="entry name" value="Lysozyme-like"/>
    <property type="match status" value="1"/>
</dbReference>
<name>A0A6J7F996_9ZZZZ</name>
<dbReference type="InterPro" id="IPR023346">
    <property type="entry name" value="Lysozyme-like_dom_sf"/>
</dbReference>